<evidence type="ECO:0000256" key="2">
    <source>
        <dbReference type="ARBA" id="ARBA00022723"/>
    </source>
</evidence>
<evidence type="ECO:0000259" key="6">
    <source>
        <dbReference type="Pfam" id="PF14464"/>
    </source>
</evidence>
<evidence type="ECO:0000256" key="4">
    <source>
        <dbReference type="ARBA" id="ARBA00022833"/>
    </source>
</evidence>
<dbReference type="Proteomes" id="UP001501588">
    <property type="component" value="Unassembled WGS sequence"/>
</dbReference>
<protein>
    <recommendedName>
        <fullName evidence="6">JAB domain-containing protein</fullName>
    </recommendedName>
</protein>
<reference evidence="7 8" key="1">
    <citation type="journal article" date="2019" name="Int. J. Syst. Evol. Microbiol.">
        <title>The Global Catalogue of Microorganisms (GCM) 10K type strain sequencing project: providing services to taxonomists for standard genome sequencing and annotation.</title>
        <authorList>
            <consortium name="The Broad Institute Genomics Platform"/>
            <consortium name="The Broad Institute Genome Sequencing Center for Infectious Disease"/>
            <person name="Wu L."/>
            <person name="Ma J."/>
        </authorList>
    </citation>
    <scope>NUCLEOTIDE SEQUENCE [LARGE SCALE GENOMIC DNA]</scope>
    <source>
        <strain evidence="7 8">JCM 9933</strain>
    </source>
</reference>
<keyword evidence="2" id="KW-0479">Metal-binding</keyword>
<dbReference type="Pfam" id="PF14464">
    <property type="entry name" value="Prok-JAB"/>
    <property type="match status" value="1"/>
</dbReference>
<dbReference type="SUPFAM" id="SSF102712">
    <property type="entry name" value="JAB1/MPN domain"/>
    <property type="match status" value="1"/>
</dbReference>
<evidence type="ECO:0000313" key="7">
    <source>
        <dbReference type="EMBL" id="GAA0593177.1"/>
    </source>
</evidence>
<keyword evidence="3" id="KW-0378">Hydrolase</keyword>
<organism evidence="7 8">
    <name type="scientific">Craurococcus roseus</name>
    <dbReference type="NCBI Taxonomy" id="77585"/>
    <lineage>
        <taxon>Bacteria</taxon>
        <taxon>Pseudomonadati</taxon>
        <taxon>Pseudomonadota</taxon>
        <taxon>Alphaproteobacteria</taxon>
        <taxon>Acetobacterales</taxon>
        <taxon>Acetobacteraceae</taxon>
        <taxon>Craurococcus</taxon>
    </lineage>
</organism>
<name>A0ABN1FL94_9PROT</name>
<feature type="domain" description="JAB" evidence="6">
    <location>
        <begin position="35"/>
        <end position="126"/>
    </location>
</feature>
<evidence type="ECO:0000256" key="1">
    <source>
        <dbReference type="ARBA" id="ARBA00022670"/>
    </source>
</evidence>
<keyword evidence="1" id="KW-0645">Protease</keyword>
<keyword evidence="5" id="KW-0482">Metalloprotease</keyword>
<evidence type="ECO:0000256" key="3">
    <source>
        <dbReference type="ARBA" id="ARBA00022801"/>
    </source>
</evidence>
<keyword evidence="4" id="KW-0862">Zinc</keyword>
<keyword evidence="8" id="KW-1185">Reference proteome</keyword>
<comment type="caution">
    <text evidence="7">The sequence shown here is derived from an EMBL/GenBank/DDBJ whole genome shotgun (WGS) entry which is preliminary data.</text>
</comment>
<dbReference type="Gene3D" id="3.40.140.10">
    <property type="entry name" value="Cytidine Deaminase, domain 2"/>
    <property type="match status" value="1"/>
</dbReference>
<evidence type="ECO:0000256" key="5">
    <source>
        <dbReference type="ARBA" id="ARBA00023049"/>
    </source>
</evidence>
<proteinExistence type="predicted"/>
<gene>
    <name evidence="7" type="ORF">GCM10009416_34460</name>
</gene>
<dbReference type="InterPro" id="IPR028090">
    <property type="entry name" value="JAB_dom_prok"/>
</dbReference>
<evidence type="ECO:0000313" key="8">
    <source>
        <dbReference type="Proteomes" id="UP001501588"/>
    </source>
</evidence>
<dbReference type="EMBL" id="BAAAFZ010000054">
    <property type="protein sequence ID" value="GAA0593177.1"/>
    <property type="molecule type" value="Genomic_DNA"/>
</dbReference>
<accession>A0ABN1FL94</accession>
<sequence length="167" mass="17635">MPGVSGGMTAVRRRVLVRPDVIRFLDAEAGSCAGRPEAGGTLLGSRRGPDLEILGWTVPGPGDDRRPHAFTRADPRHQAAATAAWNASGGTVAFVGEWHTHPAGGVAPSAVDLRTWKRLTKANGRPMAFALVAPGEWGVFLARPGLPRPVVRRSRPIEHSGLGVVFA</sequence>